<comment type="caution">
    <text evidence="1">The sequence shown here is derived from an EMBL/GenBank/DDBJ whole genome shotgun (WGS) entry which is preliminary data.</text>
</comment>
<proteinExistence type="predicted"/>
<dbReference type="AlphaFoldDB" id="A0A120CTN7"/>
<protein>
    <recommendedName>
        <fullName evidence="3">DUF5330 domain-containing protein</fullName>
    </recommendedName>
</protein>
<dbReference type="Pfam" id="PF17264">
    <property type="entry name" value="DUF5330"/>
    <property type="match status" value="1"/>
</dbReference>
<evidence type="ECO:0000313" key="1">
    <source>
        <dbReference type="EMBL" id="KWT64960.1"/>
    </source>
</evidence>
<evidence type="ECO:0000313" key="2">
    <source>
        <dbReference type="Proteomes" id="UP000059074"/>
    </source>
</evidence>
<reference evidence="1 2" key="1">
    <citation type="submission" date="2015-10" db="EMBL/GenBank/DDBJ databases">
        <title>Transcriptomic analysis of a linuron degrading triple-species bacterial consortium.</title>
        <authorList>
            <person name="Albers P."/>
        </authorList>
    </citation>
    <scope>NUCLEOTIDE SEQUENCE [LARGE SCALE GENOMIC DNA]</scope>
    <source>
        <strain evidence="1 2">WDL6</strain>
    </source>
</reference>
<dbReference type="STRING" id="121290.APY04_3048"/>
<dbReference type="PATRIC" id="fig|121290.4.peg.2113"/>
<dbReference type="InterPro" id="IPR035220">
    <property type="entry name" value="DUF5330"/>
</dbReference>
<accession>A0A120CTN7</accession>
<name>A0A120CTN7_HYPSL</name>
<evidence type="ECO:0008006" key="3">
    <source>
        <dbReference type="Google" id="ProtNLM"/>
    </source>
</evidence>
<gene>
    <name evidence="1" type="ORF">APY04_3048</name>
</gene>
<organism evidence="1 2">
    <name type="scientific">Hyphomicrobium sulfonivorans</name>
    <dbReference type="NCBI Taxonomy" id="121290"/>
    <lineage>
        <taxon>Bacteria</taxon>
        <taxon>Pseudomonadati</taxon>
        <taxon>Pseudomonadota</taxon>
        <taxon>Alphaproteobacteria</taxon>
        <taxon>Hyphomicrobiales</taxon>
        <taxon>Hyphomicrobiaceae</taxon>
        <taxon>Hyphomicrobium</taxon>
    </lineage>
</organism>
<dbReference type="OrthoDB" id="7923950at2"/>
<sequence length="127" mass="13544">MSLLKLGILIAVVVAVLPADREQQAALYDKAATAVHWTATFCDRNGATCDQAGVVWSAFVEKAKFGAAMAYELVTKDSEGAPASAQTVRYNVIEPGVDLTPRGTLRAEDLEPVWRGAMPVQPNGGRI</sequence>
<dbReference type="RefSeq" id="WP_157066838.1">
    <property type="nucleotide sequence ID" value="NZ_LMTR01000083.1"/>
</dbReference>
<keyword evidence="2" id="KW-1185">Reference proteome</keyword>
<dbReference type="EMBL" id="LMTR01000083">
    <property type="protein sequence ID" value="KWT64960.1"/>
    <property type="molecule type" value="Genomic_DNA"/>
</dbReference>
<dbReference type="Proteomes" id="UP000059074">
    <property type="component" value="Unassembled WGS sequence"/>
</dbReference>